<evidence type="ECO:0000313" key="3">
    <source>
        <dbReference type="EMBL" id="QIZ75879.1"/>
    </source>
</evidence>
<dbReference type="NCBIfam" id="NF006509">
    <property type="entry name" value="PRK08945.1"/>
    <property type="match status" value="1"/>
</dbReference>
<dbReference type="AlphaFoldDB" id="A0A6H1UB61"/>
<name>A0A6H1UB61_9GAMM</name>
<protein>
    <submittedName>
        <fullName evidence="3">YciK family oxidoreductase</fullName>
    </submittedName>
</protein>
<keyword evidence="2" id="KW-0560">Oxidoreductase</keyword>
<dbReference type="EMBL" id="CP051180">
    <property type="protein sequence ID" value="QIZ75879.1"/>
    <property type="molecule type" value="Genomic_DNA"/>
</dbReference>
<dbReference type="PANTHER" id="PTHR42901">
    <property type="entry name" value="ALCOHOL DEHYDROGENASE"/>
    <property type="match status" value="1"/>
</dbReference>
<accession>A0A6H1UB61</accession>
<evidence type="ECO:0000256" key="2">
    <source>
        <dbReference type="ARBA" id="ARBA00023002"/>
    </source>
</evidence>
<dbReference type="PROSITE" id="PS00061">
    <property type="entry name" value="ADH_SHORT"/>
    <property type="match status" value="1"/>
</dbReference>
<dbReference type="PRINTS" id="PR00081">
    <property type="entry name" value="GDHRDH"/>
</dbReference>
<dbReference type="PANTHER" id="PTHR42901:SF1">
    <property type="entry name" value="ALCOHOL DEHYDROGENASE"/>
    <property type="match status" value="1"/>
</dbReference>
<reference evidence="3 4" key="1">
    <citation type="submission" date="2020-04" db="EMBL/GenBank/DDBJ databases">
        <title>Ferrimonas sp. S7 isolated from sea water.</title>
        <authorList>
            <person name="Bae S.S."/>
            <person name="Baek K."/>
        </authorList>
    </citation>
    <scope>NUCLEOTIDE SEQUENCE [LARGE SCALE GENOMIC DNA]</scope>
    <source>
        <strain evidence="3 4">S7</strain>
    </source>
</reference>
<dbReference type="Pfam" id="PF00106">
    <property type="entry name" value="adh_short"/>
    <property type="match status" value="1"/>
</dbReference>
<dbReference type="InterPro" id="IPR020904">
    <property type="entry name" value="Sc_DH/Rdtase_CS"/>
</dbReference>
<sequence length="248" mass="26655">MLEFQCDANAFTGKTILVTGAGAGIGRSAAISYAKHGATVILLGRTTKKLETVYDEIVAAGYPEPAIVPLDMGGATEQNFIDFGETIDEQFGQLDGVLHNASELGTLTPFEQIDLDTFTKVMQINVTSQLFLTKALLPVLRKAPQASIVFTSSGVGRKGRAFWGPYAISKFATEGMMQTLADELSDSSIRANCINPGATRTKMRATAFPAEDPQSLKTADDIMPVYLYLMSDDSKDVSGQSLDAQPKR</sequence>
<dbReference type="SUPFAM" id="SSF51735">
    <property type="entry name" value="NAD(P)-binding Rossmann-fold domains"/>
    <property type="match status" value="1"/>
</dbReference>
<dbReference type="GO" id="GO:0016491">
    <property type="term" value="F:oxidoreductase activity"/>
    <property type="evidence" value="ECO:0007669"/>
    <property type="project" value="UniProtKB-KW"/>
</dbReference>
<keyword evidence="4" id="KW-1185">Reference proteome</keyword>
<evidence type="ECO:0000313" key="4">
    <source>
        <dbReference type="Proteomes" id="UP000501602"/>
    </source>
</evidence>
<gene>
    <name evidence="3" type="ORF">HER31_02665</name>
</gene>
<organism evidence="3 4">
    <name type="scientific">Ferrimonas lipolytica</name>
    <dbReference type="NCBI Taxonomy" id="2724191"/>
    <lineage>
        <taxon>Bacteria</taxon>
        <taxon>Pseudomonadati</taxon>
        <taxon>Pseudomonadota</taxon>
        <taxon>Gammaproteobacteria</taxon>
        <taxon>Alteromonadales</taxon>
        <taxon>Ferrimonadaceae</taxon>
        <taxon>Ferrimonas</taxon>
    </lineage>
</organism>
<comment type="similarity">
    <text evidence="1">Belongs to the short-chain dehydrogenases/reductases (SDR) family.</text>
</comment>
<dbReference type="KEGG" id="fes:HER31_02665"/>
<proteinExistence type="inferred from homology"/>
<evidence type="ECO:0000256" key="1">
    <source>
        <dbReference type="ARBA" id="ARBA00006484"/>
    </source>
</evidence>
<dbReference type="RefSeq" id="WP_168659140.1">
    <property type="nucleotide sequence ID" value="NZ_CP051180.1"/>
</dbReference>
<dbReference type="Gene3D" id="3.40.50.720">
    <property type="entry name" value="NAD(P)-binding Rossmann-like Domain"/>
    <property type="match status" value="1"/>
</dbReference>
<dbReference type="InterPro" id="IPR036291">
    <property type="entry name" value="NAD(P)-bd_dom_sf"/>
</dbReference>
<dbReference type="InterPro" id="IPR002347">
    <property type="entry name" value="SDR_fam"/>
</dbReference>
<dbReference type="Proteomes" id="UP000501602">
    <property type="component" value="Chromosome"/>
</dbReference>